<sequence length="74" mass="9219">MPINEDEVEKLLSKRFKINKDINKLKKELTNLEREKKKLNKQIYDNCNHNWIYDYKYFTYDDRPQICTICRFVK</sequence>
<dbReference type="EMBL" id="MK250087">
    <property type="protein sequence ID" value="QDY52095.1"/>
    <property type="molecule type" value="Genomic_DNA"/>
</dbReference>
<reference evidence="2" key="1">
    <citation type="submission" date="2018-11" db="EMBL/GenBank/DDBJ databases">
        <title>A distinct lineage of giant viruses engineers rhodopsin photosystems in predatory marine eukaryotes.</title>
        <authorList>
            <person name="Needham D.M."/>
            <person name="Yoshizawa S."/>
            <person name="Hosaka T."/>
            <person name="Poirier C."/>
            <person name="Choi C.-J."/>
            <person name="Hehenberger E."/>
            <person name="Irwin N.A.T."/>
            <person name="Wilken S."/>
            <person name="Yung C.-M."/>
            <person name="Bachy C."/>
            <person name="Kurihara R."/>
            <person name="Nakajima Y."/>
            <person name="Kojima K."/>
            <person name="Kimura-Someya T."/>
            <person name="Leonard G."/>
            <person name="Malmstrom R.R."/>
            <person name="Mende D."/>
            <person name="Olson D.K."/>
            <person name="Sudo Y."/>
            <person name="Sudek S."/>
            <person name="Richards T.A."/>
            <person name="DeLong E.F."/>
            <person name="Keeling P.J."/>
            <person name="Santoro A.E."/>
            <person name="Shirouzu M."/>
            <person name="Iwasaki W."/>
            <person name="Worden A.Z."/>
        </authorList>
    </citation>
    <scope>NUCLEOTIDE SEQUENCE</scope>
</reference>
<evidence type="ECO:0000313" key="2">
    <source>
        <dbReference type="EMBL" id="QDY52095.1"/>
    </source>
</evidence>
<keyword evidence="1" id="KW-0175">Coiled coil</keyword>
<accession>A0A5B8IHU0</accession>
<gene>
    <name evidence="2" type="ORF">3_74</name>
</gene>
<feature type="coiled-coil region" evidence="1">
    <location>
        <begin position="8"/>
        <end position="42"/>
    </location>
</feature>
<proteinExistence type="predicted"/>
<name>A0A5B8IHU0_9VIRU</name>
<organism evidence="2">
    <name type="scientific">Mimiviridae sp. ChoanoV1</name>
    <dbReference type="NCBI Taxonomy" id="2596887"/>
    <lineage>
        <taxon>Viruses</taxon>
        <taxon>Varidnaviria</taxon>
        <taxon>Bamfordvirae</taxon>
        <taxon>Nucleocytoviricota</taxon>
        <taxon>Megaviricetes</taxon>
        <taxon>Imitervirales</taxon>
        <taxon>Schizomimiviridae</taxon>
    </lineage>
</organism>
<evidence type="ECO:0000256" key="1">
    <source>
        <dbReference type="SAM" id="Coils"/>
    </source>
</evidence>
<protein>
    <submittedName>
        <fullName evidence="2">Uncharacterized protein</fullName>
    </submittedName>
</protein>